<protein>
    <submittedName>
        <fullName evidence="1">Uncharacterized protein</fullName>
    </submittedName>
</protein>
<dbReference type="Proteomes" id="UP000658258">
    <property type="component" value="Unassembled WGS sequence"/>
</dbReference>
<dbReference type="RefSeq" id="WP_189630108.1">
    <property type="nucleotide sequence ID" value="NZ_BNAG01000003.1"/>
</dbReference>
<evidence type="ECO:0000313" key="1">
    <source>
        <dbReference type="EMBL" id="GHE64914.1"/>
    </source>
</evidence>
<comment type="caution">
    <text evidence="1">The sequence shown here is derived from an EMBL/GenBank/DDBJ whole genome shotgun (WGS) entry which is preliminary data.</text>
</comment>
<name>A0ABQ3I4Y2_9BACT</name>
<evidence type="ECO:0000313" key="2">
    <source>
        <dbReference type="Proteomes" id="UP000658258"/>
    </source>
</evidence>
<reference evidence="2" key="1">
    <citation type="journal article" date="2019" name="Int. J. Syst. Evol. Microbiol.">
        <title>The Global Catalogue of Microorganisms (GCM) 10K type strain sequencing project: providing services to taxonomists for standard genome sequencing and annotation.</title>
        <authorList>
            <consortium name="The Broad Institute Genomics Platform"/>
            <consortium name="The Broad Institute Genome Sequencing Center for Infectious Disease"/>
            <person name="Wu L."/>
            <person name="Ma J."/>
        </authorList>
    </citation>
    <scope>NUCLEOTIDE SEQUENCE [LARGE SCALE GENOMIC DNA]</scope>
    <source>
        <strain evidence="2">CGMCC 1.15111</strain>
    </source>
</reference>
<organism evidence="1 2">
    <name type="scientific">Roseivirga thermotolerans</name>
    <dbReference type="NCBI Taxonomy" id="1758176"/>
    <lineage>
        <taxon>Bacteria</taxon>
        <taxon>Pseudomonadati</taxon>
        <taxon>Bacteroidota</taxon>
        <taxon>Cytophagia</taxon>
        <taxon>Cytophagales</taxon>
        <taxon>Roseivirgaceae</taxon>
        <taxon>Roseivirga</taxon>
    </lineage>
</organism>
<dbReference type="EMBL" id="BNAG01000003">
    <property type="protein sequence ID" value="GHE64914.1"/>
    <property type="molecule type" value="Genomic_DNA"/>
</dbReference>
<keyword evidence="2" id="KW-1185">Reference proteome</keyword>
<proteinExistence type="predicted"/>
<gene>
    <name evidence="1" type="ORF">GCM10011340_19900</name>
</gene>
<sequence length="186" mass="20276">MGAFNDILATTGPNMGGLSDHLYIVPIADIDVTALAALDDPTDEKTVAQAIPLLTDKKWFKWYFTKGLDAKLSYPLVGERDGRSRDVMVDMKQPRMIAANERVYDIVMNVPVAIAVKDAEGSMRLCGINRREDGTLAVDFPMYMETDDANTGGNATEKKGHTIQFKGECPHTPLFHTAALDVTGAA</sequence>
<accession>A0ABQ3I4Y2</accession>